<dbReference type="InterPro" id="IPR050336">
    <property type="entry name" value="Chromosome_partition/occlusion"/>
</dbReference>
<accession>A0A1Y5PNY8</accession>
<proteinExistence type="predicted"/>
<protein>
    <submittedName>
        <fullName evidence="3">Nuclease</fullName>
    </submittedName>
</protein>
<evidence type="ECO:0000313" key="3">
    <source>
        <dbReference type="EMBL" id="SBS79039.1"/>
    </source>
</evidence>
<feature type="domain" description="ParB-like N-terminal" evidence="2">
    <location>
        <begin position="20"/>
        <end position="111"/>
    </location>
</feature>
<dbReference type="GO" id="GO:0007059">
    <property type="term" value="P:chromosome segregation"/>
    <property type="evidence" value="ECO:0007669"/>
    <property type="project" value="TreeGrafter"/>
</dbReference>
<dbReference type="GO" id="GO:0045881">
    <property type="term" value="P:positive regulation of sporulation resulting in formation of a cellular spore"/>
    <property type="evidence" value="ECO:0007669"/>
    <property type="project" value="TreeGrafter"/>
</dbReference>
<dbReference type="InterPro" id="IPR003115">
    <property type="entry name" value="ParB_N"/>
</dbReference>
<dbReference type="PANTHER" id="PTHR33375">
    <property type="entry name" value="CHROMOSOME-PARTITIONING PROTEIN PARB-RELATED"/>
    <property type="match status" value="1"/>
</dbReference>
<evidence type="ECO:0000256" key="1">
    <source>
        <dbReference type="SAM" id="MobiDB-lite"/>
    </source>
</evidence>
<dbReference type="EMBL" id="FLQS01000065">
    <property type="protein sequence ID" value="SBS79039.1"/>
    <property type="molecule type" value="Genomic_DNA"/>
</dbReference>
<dbReference type="InterPro" id="IPR036086">
    <property type="entry name" value="ParB/Sulfiredoxin_sf"/>
</dbReference>
<name>A0A1Y5PNY8_9MYCO</name>
<reference evidence="3" key="1">
    <citation type="submission" date="2016-03" db="EMBL/GenBank/DDBJ databases">
        <authorList>
            <person name="Ploux O."/>
        </authorList>
    </citation>
    <scope>NUCLEOTIDE SEQUENCE</scope>
    <source>
        <strain evidence="3">UC10</strain>
    </source>
</reference>
<dbReference type="Pfam" id="PF02195">
    <property type="entry name" value="ParB_N"/>
    <property type="match status" value="1"/>
</dbReference>
<organism evidence="3">
    <name type="scientific">uncultured Mycobacterium sp</name>
    <dbReference type="NCBI Taxonomy" id="171292"/>
    <lineage>
        <taxon>Bacteria</taxon>
        <taxon>Bacillati</taxon>
        <taxon>Actinomycetota</taxon>
        <taxon>Actinomycetes</taxon>
        <taxon>Mycobacteriales</taxon>
        <taxon>Mycobacteriaceae</taxon>
        <taxon>Mycobacterium</taxon>
        <taxon>environmental samples</taxon>
    </lineage>
</organism>
<dbReference type="PANTHER" id="PTHR33375:SF1">
    <property type="entry name" value="CHROMOSOME-PARTITIONING PROTEIN PARB-RELATED"/>
    <property type="match status" value="1"/>
</dbReference>
<dbReference type="AlphaFoldDB" id="A0A1Y5PNY8"/>
<dbReference type="Gene3D" id="1.10.10.2830">
    <property type="match status" value="1"/>
</dbReference>
<dbReference type="GO" id="GO:0005694">
    <property type="term" value="C:chromosome"/>
    <property type="evidence" value="ECO:0007669"/>
    <property type="project" value="TreeGrafter"/>
</dbReference>
<dbReference type="Gene3D" id="3.90.1530.30">
    <property type="match status" value="1"/>
</dbReference>
<dbReference type="SMART" id="SM00470">
    <property type="entry name" value="ParB"/>
    <property type="match status" value="1"/>
</dbReference>
<dbReference type="SUPFAM" id="SSF110849">
    <property type="entry name" value="ParB/Sulfiredoxin"/>
    <property type="match status" value="1"/>
</dbReference>
<sequence>MTDNNTTESNHDADAIGTLEHLDPTTLVVDTNVRDEADIDADFIASITEHGVLQPIAAVRTADGQTLVRAGQRRTLAARAAGLATVPVYVRPLAPGDDLVERVTEQIVENDQRRELTEAQRARGIQQLLDAGVSVSRVAKKLSVKKDTVKAAETVGKSAAAKTALDTGQLSLAEAAALTEFESLPGALDRLTHAAGTGRFDHVVAQLREEQISWQAQIKAEAHWREKGFTILDEKPRWDAGCVELRYLRTADGERVTDAAVTDPAQWAVLVAEEEAWVDAETGEAVDESTIDWDTENTPDATPVEGMRHFNTVTDGVVFVPTFHCLDYSAAGFTLDAWFSRNAGLGTPAADQDGNAVDLDSDQDGEMRAAREKALAEEASEAQRRERRKVIALNRLGDAAMEVRRDFVTKLLQRKTAPKGAALFVADCLTREPALIGDYHGAHTTAELLGTTGGATVHSLVTDLPPTGDARAQVLILGVVLGALEARTPKDSWRGGGRSGYGNSVRATDYLAFLAANGYQLADVERVITGELSDDDVYEGTLSTPEQEDTEPTPEEQDAPETAA</sequence>
<feature type="region of interest" description="Disordered" evidence="1">
    <location>
        <begin position="532"/>
        <end position="564"/>
    </location>
</feature>
<gene>
    <name evidence="3" type="ORF">MHPYR_680008</name>
</gene>
<evidence type="ECO:0000259" key="2">
    <source>
        <dbReference type="SMART" id="SM00470"/>
    </source>
</evidence>
<dbReference type="SUPFAM" id="SSF109709">
    <property type="entry name" value="KorB DNA-binding domain-like"/>
    <property type="match status" value="1"/>
</dbReference>
<feature type="compositionally biased region" description="Acidic residues" evidence="1">
    <location>
        <begin position="546"/>
        <end position="564"/>
    </location>
</feature>